<feature type="transmembrane region" description="Helical" evidence="6">
    <location>
        <begin position="187"/>
        <end position="209"/>
    </location>
</feature>
<accession>A0A165MS58</accession>
<gene>
    <name evidence="7" type="ORF">NEOLEDRAFT_1159382</name>
</gene>
<evidence type="ECO:0000256" key="1">
    <source>
        <dbReference type="ARBA" id="ARBA00004141"/>
    </source>
</evidence>
<feature type="region of interest" description="Disordered" evidence="5">
    <location>
        <begin position="1"/>
        <end position="25"/>
    </location>
</feature>
<evidence type="ECO:0008006" key="9">
    <source>
        <dbReference type="Google" id="ProtNLM"/>
    </source>
</evidence>
<keyword evidence="3 6" id="KW-1133">Transmembrane helix</keyword>
<protein>
    <recommendedName>
        <fullName evidence="9">Tetraspanin Tsp2</fullName>
    </recommendedName>
</protein>
<keyword evidence="8" id="KW-1185">Reference proteome</keyword>
<dbReference type="InParanoid" id="A0A165MS58"/>
<feature type="region of interest" description="Disordered" evidence="5">
    <location>
        <begin position="89"/>
        <end position="111"/>
    </location>
</feature>
<feature type="transmembrane region" description="Helical" evidence="6">
    <location>
        <begin position="145"/>
        <end position="172"/>
    </location>
</feature>
<evidence type="ECO:0000256" key="6">
    <source>
        <dbReference type="SAM" id="Phobius"/>
    </source>
</evidence>
<evidence type="ECO:0000313" key="7">
    <source>
        <dbReference type="EMBL" id="KZT18703.1"/>
    </source>
</evidence>
<organism evidence="7 8">
    <name type="scientific">Neolentinus lepideus HHB14362 ss-1</name>
    <dbReference type="NCBI Taxonomy" id="1314782"/>
    <lineage>
        <taxon>Eukaryota</taxon>
        <taxon>Fungi</taxon>
        <taxon>Dikarya</taxon>
        <taxon>Basidiomycota</taxon>
        <taxon>Agaricomycotina</taxon>
        <taxon>Agaricomycetes</taxon>
        <taxon>Gloeophyllales</taxon>
        <taxon>Gloeophyllaceae</taxon>
        <taxon>Neolentinus</taxon>
    </lineage>
</organism>
<reference evidence="7 8" key="1">
    <citation type="journal article" date="2016" name="Mol. Biol. Evol.">
        <title>Comparative Genomics of Early-Diverging Mushroom-Forming Fungi Provides Insights into the Origins of Lignocellulose Decay Capabilities.</title>
        <authorList>
            <person name="Nagy L.G."/>
            <person name="Riley R."/>
            <person name="Tritt A."/>
            <person name="Adam C."/>
            <person name="Daum C."/>
            <person name="Floudas D."/>
            <person name="Sun H."/>
            <person name="Yadav J.S."/>
            <person name="Pangilinan J."/>
            <person name="Larsson K.H."/>
            <person name="Matsuura K."/>
            <person name="Barry K."/>
            <person name="Labutti K."/>
            <person name="Kuo R."/>
            <person name="Ohm R.A."/>
            <person name="Bhattacharya S.S."/>
            <person name="Shirouzu T."/>
            <person name="Yoshinaga Y."/>
            <person name="Martin F.M."/>
            <person name="Grigoriev I.V."/>
            <person name="Hibbett D.S."/>
        </authorList>
    </citation>
    <scope>NUCLEOTIDE SEQUENCE [LARGE SCALE GENOMIC DNA]</scope>
    <source>
        <strain evidence="7 8">HHB14362 ss-1</strain>
    </source>
</reference>
<name>A0A165MS58_9AGAM</name>
<evidence type="ECO:0000313" key="8">
    <source>
        <dbReference type="Proteomes" id="UP000076761"/>
    </source>
</evidence>
<keyword evidence="2 6" id="KW-0812">Transmembrane</keyword>
<keyword evidence="4 6" id="KW-0472">Membrane</keyword>
<dbReference type="AlphaFoldDB" id="A0A165MS58"/>
<dbReference type="GO" id="GO:0016020">
    <property type="term" value="C:membrane"/>
    <property type="evidence" value="ECO:0007669"/>
    <property type="project" value="UniProtKB-SubCell"/>
</dbReference>
<dbReference type="InterPro" id="IPR018499">
    <property type="entry name" value="Tetraspanin/Peripherin"/>
</dbReference>
<feature type="transmembrane region" description="Helical" evidence="6">
    <location>
        <begin position="311"/>
        <end position="332"/>
    </location>
</feature>
<comment type="subcellular location">
    <subcellularLocation>
        <location evidence="1">Membrane</location>
        <topology evidence="1">Multi-pass membrane protein</topology>
    </subcellularLocation>
</comment>
<feature type="transmembrane region" description="Helical" evidence="6">
    <location>
        <begin position="216"/>
        <end position="236"/>
    </location>
</feature>
<dbReference type="EMBL" id="KV425665">
    <property type="protein sequence ID" value="KZT18703.1"/>
    <property type="molecule type" value="Genomic_DNA"/>
</dbReference>
<evidence type="ECO:0000256" key="3">
    <source>
        <dbReference type="ARBA" id="ARBA00022989"/>
    </source>
</evidence>
<dbReference type="STRING" id="1314782.A0A165MS58"/>
<evidence type="ECO:0000256" key="5">
    <source>
        <dbReference type="SAM" id="MobiDB-lite"/>
    </source>
</evidence>
<sequence>MPSALPRLGPRPSRRASSVASYSPSTASAAASTRYMLAGMHNDSLAPYGSLSAQSLTPKLDSTSLSSRGSGANLGVNYIPSKFSELSGIKKRKGKGGEPHVPKRGGGRDAFRANEARMPGAGDEDYDGVSSGWGGQKMRWNKFKWTLFVGNLLLSIYSLVALIFCLLTWFAAWKHADIVRVGDRTELILSTTAASVGIVTSLIGWAGLLLNNRSFLAVYTFLLWICFALLVTPGYVSYKRRTFNLEGKTNAEWSRDLGVDGRLRIQNQLNCCGYFSPFIEATVSQSCYSRSILPGCKGPYLRFQHKVLERWYTVAFALVPLHIAIMVIGLLCSNHVTYRFGKGMMPKAYRLNLDTMAVIMDQYANQLAEQYGADVASDIISRSRSNLQLDMMPAVAYSSGNEAQLGGGKYDQLRNR</sequence>
<evidence type="ECO:0000256" key="4">
    <source>
        <dbReference type="ARBA" id="ARBA00023136"/>
    </source>
</evidence>
<dbReference type="Pfam" id="PF00335">
    <property type="entry name" value="Tetraspanin"/>
    <property type="match status" value="1"/>
</dbReference>
<evidence type="ECO:0000256" key="2">
    <source>
        <dbReference type="ARBA" id="ARBA00022692"/>
    </source>
</evidence>
<feature type="compositionally biased region" description="Basic and acidic residues" evidence="5">
    <location>
        <begin position="95"/>
        <end position="111"/>
    </location>
</feature>
<dbReference type="Proteomes" id="UP000076761">
    <property type="component" value="Unassembled WGS sequence"/>
</dbReference>
<proteinExistence type="predicted"/>
<dbReference type="OrthoDB" id="2156690at2759"/>
<feature type="compositionally biased region" description="Low complexity" evidence="5">
    <location>
        <begin position="15"/>
        <end position="25"/>
    </location>
</feature>